<feature type="coiled-coil region" evidence="4">
    <location>
        <begin position="953"/>
        <end position="1004"/>
    </location>
</feature>
<evidence type="ECO:0000259" key="6">
    <source>
        <dbReference type="Pfam" id="PF13476"/>
    </source>
</evidence>
<feature type="compositionally biased region" description="Gly residues" evidence="5">
    <location>
        <begin position="834"/>
        <end position="843"/>
    </location>
</feature>
<feature type="region of interest" description="Disordered" evidence="5">
    <location>
        <begin position="786"/>
        <end position="950"/>
    </location>
</feature>
<sequence length="1373" mass="142858">MRLHRLTVTAFGPFAATQEIDFDGLSGAGIFLLHGPTGAGKTSVLDAVCFALYGAVPGARQGPGTSLRSDHAPADTPTEVLLDLTVGGRRLEIRRRPAQPRPKSRGRGTTTERAQSRLREYDTEGAAWRPLSLSHQEIGEEITQLVGMSRDQFCQVVLLPQGDFARFLRADAEARARLLGRLFDTGRFAAVEDRLADRRRAAEGRVRTGDERLLAVAHRMEQAAGAAADGWPAPRQQPGDPGLADAVLEWAAVARAGAVERADIAALTLEVAERRQREARRALDTATEEERLQRRHEDTLRRRDALEARRPEHDELATRLDRAERAERVAPALRLRKDAAREQATTAGAQDRIRAELPPGLRDAGTETLAERERGLRQDLGGLDAARRAERRSEAITRERAALDRQARADDEILAEAEGWLTGWDALRHGHRERIAAAQDAATRAEHLAARHDDARRRLGAARERDRLAALGTDADDRLRTARDRAGRARETWLDLKERRLLGIAAELAAALAPGRPCAVCGSEAHPDPARPDGGSVTAAQEDSAYAYYTRADAARTTAERELAVLTESLTTARAQARATPPRPADAPVPVTEATASPDAHTAAAGRPAGGGPPLGHDGPDDRTGAEGSGLRSGTAAGASGTVPGATVPATVLPDGPLAGGLSAGRSTYDGDWLAEDAAPGDRAPAPPASGDAESSGSVSCVDGPSAGHDAPVRGGAEGCAGLSGGGDGAEDRPGATDDGRRPGVVGGGSRTAVTVAGATAVSEGAVGRAGASVGDVVVPCGASAGPCARDGDGGGSEGRPGVVDDGRRTAVTVAGATAVPEGAEHRAEASAGGVAGPGGPSAGHGPHDPGGPEGDAGRGFAEPRGNGRADDGRAADRAGVADAGADGTRYDAGHDRASVPSGHGGTVGPVVPGARGAGGPGHPAAADGGAPLNGGAAVPRARGGAEEHDPTVAELEELVARLAEELRRAQRLASGAHAAREALDRAEREHRERLEARQEAERRAAARTSLREALDQEQALLLAELAPFAGDAGGVAARAGVLERRVRLLAGAVAAVREADTAAHRLKEADDRLADAAFRAGFDTPEAAAGALLPDAVLRDLRVRADAWRTEAAAVADRLAEPETRAAALRPPADTEAALVAHDTAERALRGAVSALGAARERRAELVRLSALAVAEVRDLGPLREEYDRVARLAGLAAGTSADNERRMRLESYVLAARLEQVAAAASVRLQRMSSGRYTLVHSDARAGGKRSGLGLHVVDSWTGGERDTATLSGGETFFASLALALGLADVVAEEAGGVRLDTLFVDEGFGSLDEQTLDEVIDVLDALRERDRCVGIVSHVADLRRRIPTRLEVVKERHGSAVRLHTAPLGG</sequence>
<accession>A0ABQ5NZU5</accession>
<feature type="compositionally biased region" description="Basic and acidic residues" evidence="5">
    <location>
        <begin position="730"/>
        <end position="742"/>
    </location>
</feature>
<dbReference type="PANTHER" id="PTHR32114:SF2">
    <property type="entry name" value="ABC TRANSPORTER ABCH.3"/>
    <property type="match status" value="1"/>
</dbReference>
<gene>
    <name evidence="7" type="ORF">SYYSPA8_15370</name>
</gene>
<feature type="region of interest" description="Disordered" evidence="5">
    <location>
        <begin position="573"/>
        <end position="654"/>
    </location>
</feature>
<dbReference type="SUPFAM" id="SSF52540">
    <property type="entry name" value="P-loop containing nucleoside triphosphate hydrolases"/>
    <property type="match status" value="1"/>
</dbReference>
<dbReference type="InterPro" id="IPR027417">
    <property type="entry name" value="P-loop_NTPase"/>
</dbReference>
<protein>
    <recommendedName>
        <fullName evidence="3">Nuclease SbcCD subunit C</fullName>
    </recommendedName>
</protein>
<name>A0ABQ5NZU5_9ACTN</name>
<dbReference type="RefSeq" id="WP_323447733.1">
    <property type="nucleotide sequence ID" value="NZ_BSBI01000005.1"/>
</dbReference>
<keyword evidence="4" id="KW-0175">Coiled coil</keyword>
<feature type="region of interest" description="Disordered" evidence="5">
    <location>
        <begin position="672"/>
        <end position="749"/>
    </location>
</feature>
<evidence type="ECO:0000313" key="8">
    <source>
        <dbReference type="Proteomes" id="UP001291653"/>
    </source>
</evidence>
<proteinExistence type="inferred from homology"/>
<comment type="caution">
    <text evidence="7">The sequence shown here is derived from an EMBL/GenBank/DDBJ whole genome shotgun (WGS) entry which is preliminary data.</text>
</comment>
<dbReference type="Proteomes" id="UP001291653">
    <property type="component" value="Unassembled WGS sequence"/>
</dbReference>
<evidence type="ECO:0000256" key="2">
    <source>
        <dbReference type="ARBA" id="ARBA00011322"/>
    </source>
</evidence>
<evidence type="ECO:0000256" key="4">
    <source>
        <dbReference type="SAM" id="Coils"/>
    </source>
</evidence>
<evidence type="ECO:0000256" key="5">
    <source>
        <dbReference type="SAM" id="MobiDB-lite"/>
    </source>
</evidence>
<dbReference type="Pfam" id="PF13476">
    <property type="entry name" value="AAA_23"/>
    <property type="match status" value="1"/>
</dbReference>
<feature type="compositionally biased region" description="Basic and acidic residues" evidence="5">
    <location>
        <begin position="889"/>
        <end position="898"/>
    </location>
</feature>
<feature type="domain" description="Rad50/SbcC-type AAA" evidence="6">
    <location>
        <begin position="5"/>
        <end position="295"/>
    </location>
</feature>
<feature type="compositionally biased region" description="Basic residues" evidence="5">
    <location>
        <begin position="96"/>
        <end position="106"/>
    </location>
</feature>
<evidence type="ECO:0000313" key="7">
    <source>
        <dbReference type="EMBL" id="GLF95693.1"/>
    </source>
</evidence>
<keyword evidence="8" id="KW-1185">Reference proteome</keyword>
<feature type="region of interest" description="Disordered" evidence="5">
    <location>
        <begin position="92"/>
        <end position="121"/>
    </location>
</feature>
<organism evidence="7 8">
    <name type="scientific">Streptomyces yaizuensis</name>
    <dbReference type="NCBI Taxonomy" id="2989713"/>
    <lineage>
        <taxon>Bacteria</taxon>
        <taxon>Bacillati</taxon>
        <taxon>Actinomycetota</taxon>
        <taxon>Actinomycetes</taxon>
        <taxon>Kitasatosporales</taxon>
        <taxon>Streptomycetaceae</taxon>
        <taxon>Streptomyces</taxon>
    </lineage>
</organism>
<dbReference type="InterPro" id="IPR038729">
    <property type="entry name" value="Rad50/SbcC_AAA"/>
</dbReference>
<feature type="compositionally biased region" description="Low complexity" evidence="5">
    <location>
        <begin position="878"/>
        <end position="888"/>
    </location>
</feature>
<reference evidence="7 8" key="1">
    <citation type="submission" date="2022-10" db="EMBL/GenBank/DDBJ databases">
        <title>Draft genome sequence of Streptomyces sp. YSPA8.</title>
        <authorList>
            <person name="Moriuchi R."/>
            <person name="Dohra H."/>
            <person name="Yamamura H."/>
            <person name="Kodani S."/>
        </authorList>
    </citation>
    <scope>NUCLEOTIDE SEQUENCE [LARGE SCALE GENOMIC DNA]</scope>
    <source>
        <strain evidence="7 8">YSPA8</strain>
    </source>
</reference>
<comment type="subunit">
    <text evidence="2">Heterodimer of SbcC and SbcD.</text>
</comment>
<evidence type="ECO:0000256" key="1">
    <source>
        <dbReference type="ARBA" id="ARBA00006930"/>
    </source>
</evidence>
<feature type="compositionally biased region" description="Gly residues" evidence="5">
    <location>
        <begin position="716"/>
        <end position="728"/>
    </location>
</feature>
<feature type="region of interest" description="Disordered" evidence="5">
    <location>
        <begin position="279"/>
        <end position="306"/>
    </location>
</feature>
<feature type="compositionally biased region" description="Low complexity" evidence="5">
    <location>
        <begin position="676"/>
        <end position="693"/>
    </location>
</feature>
<evidence type="ECO:0000256" key="3">
    <source>
        <dbReference type="ARBA" id="ARBA00013368"/>
    </source>
</evidence>
<comment type="similarity">
    <text evidence="1">Belongs to the SMC family. SbcC subfamily.</text>
</comment>
<feature type="compositionally biased region" description="Basic and acidic residues" evidence="5">
    <location>
        <begin position="866"/>
        <end position="877"/>
    </location>
</feature>
<dbReference type="Pfam" id="PF13558">
    <property type="entry name" value="SbcC_Walker_B"/>
    <property type="match status" value="1"/>
</dbReference>
<dbReference type="PANTHER" id="PTHR32114">
    <property type="entry name" value="ABC TRANSPORTER ABCH.3"/>
    <property type="match status" value="1"/>
</dbReference>
<feature type="compositionally biased region" description="Low complexity" evidence="5">
    <location>
        <begin position="923"/>
        <end position="943"/>
    </location>
</feature>
<feature type="compositionally biased region" description="Low complexity" evidence="5">
    <location>
        <begin position="810"/>
        <end position="820"/>
    </location>
</feature>
<feature type="compositionally biased region" description="Low complexity" evidence="5">
    <location>
        <begin position="588"/>
        <end position="607"/>
    </location>
</feature>
<dbReference type="EMBL" id="BSBI01000005">
    <property type="protein sequence ID" value="GLF95693.1"/>
    <property type="molecule type" value="Genomic_DNA"/>
</dbReference>
<dbReference type="Gene3D" id="3.40.50.300">
    <property type="entry name" value="P-loop containing nucleotide triphosphate hydrolases"/>
    <property type="match status" value="2"/>
</dbReference>